<comment type="similarity">
    <text evidence="1">Belongs to the enoyl-CoA hydratase/isomerase family.</text>
</comment>
<dbReference type="EMBL" id="CAEUNJ010000006">
    <property type="protein sequence ID" value="CAB4370465.1"/>
    <property type="molecule type" value="Genomic_DNA"/>
</dbReference>
<dbReference type="PANTHER" id="PTHR11941">
    <property type="entry name" value="ENOYL-COA HYDRATASE-RELATED"/>
    <property type="match status" value="1"/>
</dbReference>
<dbReference type="InterPro" id="IPR018376">
    <property type="entry name" value="Enoyl-CoA_hyd/isom_CS"/>
</dbReference>
<evidence type="ECO:0000313" key="5">
    <source>
        <dbReference type="EMBL" id="CAB4616070.1"/>
    </source>
</evidence>
<dbReference type="EMBL" id="CAEZXY010000028">
    <property type="protein sequence ID" value="CAB4706212.1"/>
    <property type="molecule type" value="Genomic_DNA"/>
</dbReference>
<dbReference type="EMBL" id="CAEZTY010000020">
    <property type="protein sequence ID" value="CAB4582607.1"/>
    <property type="molecule type" value="Genomic_DNA"/>
</dbReference>
<evidence type="ECO:0000313" key="2">
    <source>
        <dbReference type="EMBL" id="CAB4331178.1"/>
    </source>
</evidence>
<dbReference type="EMBL" id="CAFAAM010000028">
    <property type="protein sequence ID" value="CAB4796328.1"/>
    <property type="molecule type" value="Genomic_DNA"/>
</dbReference>
<dbReference type="EMBL" id="CAFAAD010000140">
    <property type="protein sequence ID" value="CAB4801614.1"/>
    <property type="molecule type" value="Genomic_DNA"/>
</dbReference>
<evidence type="ECO:0000313" key="7">
    <source>
        <dbReference type="EMBL" id="CAB4796328.1"/>
    </source>
</evidence>
<dbReference type="SUPFAM" id="SSF52096">
    <property type="entry name" value="ClpP/crotonase"/>
    <property type="match status" value="1"/>
</dbReference>
<reference evidence="10" key="1">
    <citation type="submission" date="2020-05" db="EMBL/GenBank/DDBJ databases">
        <authorList>
            <person name="Chiriac C."/>
            <person name="Salcher M."/>
            <person name="Ghai R."/>
            <person name="Kavagutti S V."/>
        </authorList>
    </citation>
    <scope>NUCLEOTIDE SEQUENCE</scope>
</reference>
<evidence type="ECO:0000313" key="6">
    <source>
        <dbReference type="EMBL" id="CAB4706212.1"/>
    </source>
</evidence>
<dbReference type="Gene3D" id="3.90.226.10">
    <property type="entry name" value="2-enoyl-CoA Hydratase, Chain A, domain 1"/>
    <property type="match status" value="1"/>
</dbReference>
<dbReference type="Pfam" id="PF00378">
    <property type="entry name" value="ECH_1"/>
    <property type="match status" value="1"/>
</dbReference>
<evidence type="ECO:0000313" key="3">
    <source>
        <dbReference type="EMBL" id="CAB4370465.1"/>
    </source>
</evidence>
<dbReference type="CDD" id="cd06558">
    <property type="entry name" value="crotonase-like"/>
    <property type="match status" value="1"/>
</dbReference>
<dbReference type="PROSITE" id="PS00166">
    <property type="entry name" value="ENOYL_COA_HYDRATASE"/>
    <property type="match status" value="1"/>
</dbReference>
<evidence type="ECO:0000313" key="9">
    <source>
        <dbReference type="EMBL" id="CAB4940911.1"/>
    </source>
</evidence>
<dbReference type="AlphaFoldDB" id="A0A6J7LNB8"/>
<dbReference type="GO" id="GO:0006635">
    <property type="term" value="P:fatty acid beta-oxidation"/>
    <property type="evidence" value="ECO:0007669"/>
    <property type="project" value="TreeGrafter"/>
</dbReference>
<evidence type="ECO:0000313" key="10">
    <source>
        <dbReference type="EMBL" id="CAB4969851.1"/>
    </source>
</evidence>
<dbReference type="InterPro" id="IPR001753">
    <property type="entry name" value="Enoyl-CoA_hydra/iso"/>
</dbReference>
<proteinExistence type="inferred from homology"/>
<dbReference type="EMBL" id="CAFBOK010000001">
    <property type="protein sequence ID" value="CAB4969851.1"/>
    <property type="molecule type" value="Genomic_DNA"/>
</dbReference>
<evidence type="ECO:0000313" key="4">
    <source>
        <dbReference type="EMBL" id="CAB4582607.1"/>
    </source>
</evidence>
<dbReference type="EMBL" id="CAFBRD010000012">
    <property type="protein sequence ID" value="CAB5074890.1"/>
    <property type="molecule type" value="Genomic_DNA"/>
</dbReference>
<sequence>MSGWKYGEGMTFPNRPPEGDWCGTQFLKFEREGSIAVLTVDRPLRRNAMTPAMYFGVRYAVDYVAKSEDLAALVITGTGDVFIPGGDLGGDQEDSWADLANLLHMDNVPFDAIRNASKPVVSAVNGICQGGGLVIAMLSDVAVASTSATFRAPELLRGIADTSYAAILPGQIGIPRARDMLMTGRVIDAATAESWGLVTRVVSPGAELAEAIEIAKQISRGAPGARNIVKREINRQYENYDRMSMTESLYGPEALEGFNAFKERRNPSWVPEDLRTEGRL</sequence>
<evidence type="ECO:0000313" key="8">
    <source>
        <dbReference type="EMBL" id="CAB4801614.1"/>
    </source>
</evidence>
<protein>
    <submittedName>
        <fullName evidence="10">Unannotated protein</fullName>
    </submittedName>
</protein>
<evidence type="ECO:0000313" key="11">
    <source>
        <dbReference type="EMBL" id="CAB5074890.1"/>
    </source>
</evidence>
<gene>
    <name evidence="4" type="ORF">UFOPK1762_00746</name>
    <name evidence="5" type="ORF">UFOPK1906_00379</name>
    <name evidence="6" type="ORF">UFOPK2624_00831</name>
    <name evidence="8" type="ORF">UFOPK2969_01503</name>
    <name evidence="7" type="ORF">UFOPK3010_00328</name>
    <name evidence="2" type="ORF">UFOPK3331_00195</name>
    <name evidence="9" type="ORF">UFOPK3785_00179</name>
    <name evidence="10" type="ORF">UFOPK3927_00003</name>
    <name evidence="3" type="ORF">UFOPK4201_00230</name>
    <name evidence="11" type="ORF">UFOPK4371_00394</name>
</gene>
<dbReference type="EMBL" id="CAEZVC010000013">
    <property type="protein sequence ID" value="CAB4616070.1"/>
    <property type="molecule type" value="Genomic_DNA"/>
</dbReference>
<dbReference type="EMBL" id="CAFBNJ010000005">
    <property type="protein sequence ID" value="CAB4940911.1"/>
    <property type="molecule type" value="Genomic_DNA"/>
</dbReference>
<dbReference type="GO" id="GO:0003824">
    <property type="term" value="F:catalytic activity"/>
    <property type="evidence" value="ECO:0007669"/>
    <property type="project" value="InterPro"/>
</dbReference>
<dbReference type="EMBL" id="CAESAL010000004">
    <property type="protein sequence ID" value="CAB4331178.1"/>
    <property type="molecule type" value="Genomic_DNA"/>
</dbReference>
<evidence type="ECO:0000256" key="1">
    <source>
        <dbReference type="ARBA" id="ARBA00005254"/>
    </source>
</evidence>
<organism evidence="10">
    <name type="scientific">freshwater metagenome</name>
    <dbReference type="NCBI Taxonomy" id="449393"/>
    <lineage>
        <taxon>unclassified sequences</taxon>
        <taxon>metagenomes</taxon>
        <taxon>ecological metagenomes</taxon>
    </lineage>
</organism>
<name>A0A6J7LNB8_9ZZZZ</name>
<dbReference type="PANTHER" id="PTHR11941:SF54">
    <property type="entry name" value="ENOYL-COA HYDRATASE, MITOCHONDRIAL"/>
    <property type="match status" value="1"/>
</dbReference>
<dbReference type="InterPro" id="IPR029045">
    <property type="entry name" value="ClpP/crotonase-like_dom_sf"/>
</dbReference>
<accession>A0A6J7LNB8</accession>